<accession>A0A2B4S6B8</accession>
<proteinExistence type="predicted"/>
<feature type="region of interest" description="Disordered" evidence="1">
    <location>
        <begin position="97"/>
        <end position="156"/>
    </location>
</feature>
<sequence>MQIVAVIGGLQPISRDTVNKGEHVFVIPEEPEDDKKQVKTKGVLSEIVDAADKSVLKKDQLETKEEILNRRFFNPVSETKISEAGVEVETLKGDPADVTKVSTSNARENRDVSEMKKRKSSEDVSATQIEEELNKESKRIKSFGQSLESRNADKTACHKSGELPALNGVYEDVSSDVTPAKVLNDTKPELVTVREGYSLAAPKQKVLSSMKNHDDRRLNGTVSNSETPEQQENRAKQNIKNDGRVSGVSPLETETNEKSAQVLQSKSAAVVSTTSASKADDSARKLQTPAHLSPILITLDQSKDEKEPTLNSSNIPQENEKGKAGRDFAGEIIQPVRNKTPSENGGKTFIARQSESGKQLRDNSLKVLNLPQNGDLGSSSRSEEKRNDERCERSGEKEGNRQTGFKDKHHRGVFLSVSVGQDNSLNVGVDETPEPLNEPNGSKREGLSREGSDKRRRLSEADLNLRPLSPVMEDGESDNQLLNPSAGRTAKVKKSKSFVARGFSKMFGSKRKHKVDKGAKENSFSSECESQRTQAEFDRNENRGETKENTKKKKKKVEGKHGDEKISDGQSTNESKSKHSSRKFGGLFSPGKKKEKHSHSNKSK</sequence>
<dbReference type="OrthoDB" id="26518at2759"/>
<feature type="compositionally biased region" description="Basic residues" evidence="1">
    <location>
        <begin position="591"/>
        <end position="604"/>
    </location>
</feature>
<feature type="compositionally biased region" description="Basic and acidic residues" evidence="1">
    <location>
        <begin position="535"/>
        <end position="549"/>
    </location>
</feature>
<feature type="compositionally biased region" description="Polar residues" evidence="1">
    <location>
        <begin position="220"/>
        <end position="230"/>
    </location>
</feature>
<dbReference type="Proteomes" id="UP000225706">
    <property type="component" value="Unassembled WGS sequence"/>
</dbReference>
<keyword evidence="3" id="KW-1185">Reference proteome</keyword>
<name>A0A2B4S6B8_STYPI</name>
<feature type="compositionally biased region" description="Polar residues" evidence="1">
    <location>
        <begin position="370"/>
        <end position="380"/>
    </location>
</feature>
<feature type="region of interest" description="Disordered" evidence="1">
    <location>
        <begin position="201"/>
        <end position="604"/>
    </location>
</feature>
<evidence type="ECO:0000313" key="2">
    <source>
        <dbReference type="EMBL" id="PFX24072.1"/>
    </source>
</evidence>
<organism evidence="2 3">
    <name type="scientific">Stylophora pistillata</name>
    <name type="common">Smooth cauliflower coral</name>
    <dbReference type="NCBI Taxonomy" id="50429"/>
    <lineage>
        <taxon>Eukaryota</taxon>
        <taxon>Metazoa</taxon>
        <taxon>Cnidaria</taxon>
        <taxon>Anthozoa</taxon>
        <taxon>Hexacorallia</taxon>
        <taxon>Scleractinia</taxon>
        <taxon>Astrocoeniina</taxon>
        <taxon>Pocilloporidae</taxon>
        <taxon>Stylophora</taxon>
    </lineage>
</organism>
<feature type="compositionally biased region" description="Basic and acidic residues" evidence="1">
    <location>
        <begin position="318"/>
        <end position="329"/>
    </location>
</feature>
<feature type="compositionally biased region" description="Polar residues" evidence="1">
    <location>
        <begin position="337"/>
        <end position="357"/>
    </location>
</feature>
<protein>
    <submittedName>
        <fullName evidence="2">Uncharacterized protein</fullName>
    </submittedName>
</protein>
<comment type="caution">
    <text evidence="2">The sequence shown here is derived from an EMBL/GenBank/DDBJ whole genome shotgun (WGS) entry which is preliminary data.</text>
</comment>
<feature type="compositionally biased region" description="Basic and acidic residues" evidence="1">
    <location>
        <begin position="231"/>
        <end position="243"/>
    </location>
</feature>
<dbReference type="EMBL" id="LSMT01000187">
    <property type="protein sequence ID" value="PFX24072.1"/>
    <property type="molecule type" value="Genomic_DNA"/>
</dbReference>
<feature type="compositionally biased region" description="Basic and acidic residues" evidence="1">
    <location>
        <begin position="441"/>
        <end position="453"/>
    </location>
</feature>
<gene>
    <name evidence="2" type="ORF">AWC38_SpisGene11362</name>
</gene>
<feature type="compositionally biased region" description="Low complexity" evidence="1">
    <location>
        <begin position="265"/>
        <end position="277"/>
    </location>
</feature>
<feature type="compositionally biased region" description="Basic and acidic residues" evidence="1">
    <location>
        <begin position="381"/>
        <end position="406"/>
    </location>
</feature>
<evidence type="ECO:0000313" key="3">
    <source>
        <dbReference type="Proteomes" id="UP000225706"/>
    </source>
</evidence>
<reference evidence="3" key="1">
    <citation type="journal article" date="2017" name="bioRxiv">
        <title>Comparative analysis of the genomes of Stylophora pistillata and Acropora digitifera provides evidence for extensive differences between species of corals.</title>
        <authorList>
            <person name="Voolstra C.R."/>
            <person name="Li Y."/>
            <person name="Liew Y.J."/>
            <person name="Baumgarten S."/>
            <person name="Zoccola D."/>
            <person name="Flot J.-F."/>
            <person name="Tambutte S."/>
            <person name="Allemand D."/>
            <person name="Aranda M."/>
        </authorList>
    </citation>
    <scope>NUCLEOTIDE SEQUENCE [LARGE SCALE GENOMIC DNA]</scope>
</reference>
<dbReference type="AlphaFoldDB" id="A0A2B4S6B8"/>
<feature type="compositionally biased region" description="Polar residues" evidence="1">
    <location>
        <begin position="522"/>
        <end position="534"/>
    </location>
</feature>
<evidence type="ECO:0000256" key="1">
    <source>
        <dbReference type="SAM" id="MobiDB-lite"/>
    </source>
</evidence>